<accession>A0A0S7BIS2</accession>
<feature type="domain" description="DnaB/C C-terminal" evidence="2">
    <location>
        <begin position="147"/>
        <end position="207"/>
    </location>
</feature>
<dbReference type="InterPro" id="IPR034829">
    <property type="entry name" value="DnaD-like_sf"/>
</dbReference>
<gene>
    <name evidence="3" type="ORF">LARV_03453</name>
</gene>
<dbReference type="Pfam" id="PF07261">
    <property type="entry name" value="DnaB_2"/>
    <property type="match status" value="1"/>
</dbReference>
<dbReference type="STRING" id="360412.LARV_03453"/>
<evidence type="ECO:0000313" key="4">
    <source>
        <dbReference type="Proteomes" id="UP000055060"/>
    </source>
</evidence>
<protein>
    <submittedName>
        <fullName evidence="3">DNA replication protein DnaD</fullName>
    </submittedName>
</protein>
<sequence>MPFNGFPDGKTHLTRIPAAFFSELLPQIDHLGELKVTLYIFWLLDRQESSPRYASVAEMLADERFMASLGATPEEAQNALLDALEQAVQRGTLLCVEMEGGKPEERLYFLNTPRGRAAVRALRAGQWAPPSGARPLAVLADERPNIFRLYEENLGPLTPLIAEELQAAEKEFRADWIEDAIRIAVKRNARNWRYVEAILRSWQEKGRDEEDRRESEKDSRRYIEGEFGDFIKH</sequence>
<dbReference type="PANTHER" id="PTHR37293">
    <property type="entry name" value="PHAGE REPLICATION PROTEIN-RELATED"/>
    <property type="match status" value="1"/>
</dbReference>
<dbReference type="InterPro" id="IPR053162">
    <property type="entry name" value="DnaD"/>
</dbReference>
<dbReference type="Gene3D" id="1.10.10.630">
    <property type="entry name" value="DnaD domain-like"/>
    <property type="match status" value="1"/>
</dbReference>
<proteinExistence type="inferred from homology"/>
<dbReference type="OrthoDB" id="9770238at2"/>
<dbReference type="EMBL" id="DF967972">
    <property type="protein sequence ID" value="GAP15661.1"/>
    <property type="molecule type" value="Genomic_DNA"/>
</dbReference>
<name>A0A0S7BIS2_9CHLR</name>
<dbReference type="Proteomes" id="UP000055060">
    <property type="component" value="Unassembled WGS sequence"/>
</dbReference>
<dbReference type="RefSeq" id="WP_075074826.1">
    <property type="nucleotide sequence ID" value="NZ_DF967972.1"/>
</dbReference>
<keyword evidence="4" id="KW-1185">Reference proteome</keyword>
<dbReference type="AlphaFoldDB" id="A0A0S7BIS2"/>
<evidence type="ECO:0000259" key="2">
    <source>
        <dbReference type="Pfam" id="PF07261"/>
    </source>
</evidence>
<reference evidence="3" key="1">
    <citation type="submission" date="2015-07" db="EMBL/GenBank/DDBJ databases">
        <title>Draft Genome Sequences of Anaerolinea thermolimosa IMO-1, Bellilinea caldifistulae GOMI-1, Leptolinea tardivitalis YMTK-2, Levilinea saccharolytica KIBI-1,Longilinea arvoryzae KOME-1, Previously Described as Members of the Anaerolineaceae (Chloroflexi).</title>
        <authorList>
            <person name="Sekiguchi Y."/>
            <person name="Ohashi A."/>
            <person name="Matsuura N."/>
            <person name="Tourlousse M.D."/>
        </authorList>
    </citation>
    <scope>NUCLEOTIDE SEQUENCE [LARGE SCALE GENOMIC DNA]</scope>
    <source>
        <strain evidence="3">KOME-1</strain>
    </source>
</reference>
<evidence type="ECO:0000313" key="3">
    <source>
        <dbReference type="EMBL" id="GAP15661.1"/>
    </source>
</evidence>
<evidence type="ECO:0000256" key="1">
    <source>
        <dbReference type="ARBA" id="ARBA00093462"/>
    </source>
</evidence>
<dbReference type="NCBIfam" id="TIGR01446">
    <property type="entry name" value="DnaD_dom"/>
    <property type="match status" value="1"/>
</dbReference>
<dbReference type="SUPFAM" id="SSF158499">
    <property type="entry name" value="DnaD domain-like"/>
    <property type="match status" value="1"/>
</dbReference>
<organism evidence="3">
    <name type="scientific">Longilinea arvoryzae</name>
    <dbReference type="NCBI Taxonomy" id="360412"/>
    <lineage>
        <taxon>Bacteria</taxon>
        <taxon>Bacillati</taxon>
        <taxon>Chloroflexota</taxon>
        <taxon>Anaerolineae</taxon>
        <taxon>Anaerolineales</taxon>
        <taxon>Anaerolineaceae</taxon>
        <taxon>Longilinea</taxon>
    </lineage>
</organism>
<dbReference type="PANTHER" id="PTHR37293:SF5">
    <property type="entry name" value="DNA REPLICATION PROTEIN"/>
    <property type="match status" value="1"/>
</dbReference>
<dbReference type="InterPro" id="IPR006343">
    <property type="entry name" value="DnaB/C_C"/>
</dbReference>
<comment type="similarity">
    <text evidence="1">Belongs to the DnaB/DnaD family.</text>
</comment>